<sequence length="1314" mass="147700">MAFSPNQSITTLSENLLKRPLFLPKPQTLPTLHHPKKDECLLKPLHISAATGFGSSVAGPEDSPRAGVSCNAYEARSQPIPISIEFDREGAAQKAKIVAYFATWWALNVVFNIYNKKVLNAFPFPWLTSTLSLAAGSLIMLVAAAHTIGHVAATVSMSKVAVSFTHIIKSGEPAFTVLVSRLLLGEAFSLPVYLSLLPIIGGCALSAATELNFNLVGFMGAMLSNLAFVFRNIFSKRGMNGKSVGGMNYYACLSIMSLFILTPFAIAVEGPQLWAVGWEKAVSQIGPNFIWWVVAQSVFYHLYNQVSYMSLNEISPLTFSIGNTMKRISVIVASIIIFNTPLHPINALGAAIAISGTFLYSQNPSLVLGKSQSQKRFPRSRRAAISQPYSLEIHLSKLDWFIHSFNFLSFSASPIFIPLIASTTQSENGFNFAIASQLSSIACSSGPVFPVAIAYRYNRVGMLPKKHLSGAQKRKKRKQDELFVESQRGALDKFFSVSSNVNVNEDQGQKSGHEQEHDHNLAAEVEVNEDATAPGEQSLIAEVEINEENSNEENLHTENPNGTASGEPSLHTENSDGLLSIFDPSTWENLDNVKRDLLIEKGPVRELNLEFPKDAIGRHFSYAFYSRKLPNNEVVDRKWLLYSKNVDKVYCFCCKLFKSNYSKSLLASDGLRDWKRLSQRLKEHESSVEHLKSMSTWNELRLRLNKNKTIDDDLQREVAKEKERWRQVLTRIVSAVKFLAKNNLALRGTNEKIYQDNNGNFLGTIEMIAEFDVVMQEHIRRIQNNEIHHHYLGHNIQNEIISLIADSIRRYMLSIIKAAKYFSVILDCTPDASHEEQMTLIVRCVNMSSNIPRVEEFFLGFLSVEETTGLGLFTYLMGLLEHFELNVADVRGQGYDNGSNMKGKHQGVQKRLLEINPRALYMPCACHSLNLTLCDMAQSCGKAISFFGVIQRIYTLFSGSTKRWKILTDNVPKLTVKSLSTTRWESRINSVQAIRYQTPQIRAALLEVVRSSANDPKSVSDAENLVTALENFEFLCGMVIWHDILFSINMVSQKLQSKIVCMDAAIHQIEGVISYFKRYRDEGFSRSIKIATEIAEEMDVEPIFPTKRKGKRKKHFDEQNDQNEETLAAIESFRINYFLTMIDMAIASLTSRFEQMKTFENLFGFLLNSENLKSLDDNDLRKCCTTFAEAFSHDNSSDVDLNDFISELQVLQVILPDDLMSAPEIFQFITVEDCYPNVSIAYRILLTIPVTVASAERSFSKLKLLKNYLRSTMSQDRLNGLATCSIENGILENVDLNIVLADFASRNARRSFLL</sequence>
<keyword evidence="3" id="KW-0472">Membrane</keyword>
<dbReference type="InterPro" id="IPR037185">
    <property type="entry name" value="EmrE-like"/>
</dbReference>
<feature type="transmembrane region" description="Helical" evidence="3">
    <location>
        <begin position="126"/>
        <end position="149"/>
    </location>
</feature>
<comment type="subcellular location">
    <subcellularLocation>
        <location evidence="1">Membrane</location>
        <topology evidence="1">Multi-pass membrane protein</topology>
    </subcellularLocation>
</comment>
<dbReference type="InterPro" id="IPR006580">
    <property type="entry name" value="Znf_TTF"/>
</dbReference>
<feature type="domain" description="TTF-type" evidence="4">
    <location>
        <begin position="625"/>
        <end position="709"/>
    </location>
</feature>
<feature type="region of interest" description="Disordered" evidence="2">
    <location>
        <begin position="548"/>
        <end position="575"/>
    </location>
</feature>
<reference evidence="5" key="1">
    <citation type="submission" date="2018-01" db="EMBL/GenBank/DDBJ databases">
        <authorList>
            <person name="Mao J.F."/>
        </authorList>
    </citation>
    <scope>NUCLEOTIDE SEQUENCE</scope>
    <source>
        <strain evidence="5">Huo1</strain>
        <tissue evidence="5">Leaf</tissue>
    </source>
</reference>
<dbReference type="SMART" id="SM00597">
    <property type="entry name" value="ZnF_TTF"/>
    <property type="match status" value="1"/>
</dbReference>
<dbReference type="SUPFAM" id="SSF103481">
    <property type="entry name" value="Multidrug resistance efflux transporter EmrE"/>
    <property type="match status" value="2"/>
</dbReference>
<dbReference type="GO" id="GO:0046983">
    <property type="term" value="F:protein dimerization activity"/>
    <property type="evidence" value="ECO:0007669"/>
    <property type="project" value="InterPro"/>
</dbReference>
<feature type="transmembrane region" description="Helical" evidence="3">
    <location>
        <begin position="285"/>
        <end position="303"/>
    </location>
</feature>
<dbReference type="InterPro" id="IPR025398">
    <property type="entry name" value="DUF4371"/>
</dbReference>
<gene>
    <name evidence="5" type="ORF">SASPL_124403</name>
</gene>
<feature type="transmembrane region" description="Helical" evidence="3">
    <location>
        <begin position="324"/>
        <end position="342"/>
    </location>
</feature>
<dbReference type="InterPro" id="IPR004853">
    <property type="entry name" value="Sugar_P_trans_dom"/>
</dbReference>
<keyword evidence="3" id="KW-1133">Transmembrane helix</keyword>
<proteinExistence type="predicted"/>
<evidence type="ECO:0000256" key="1">
    <source>
        <dbReference type="ARBA" id="ARBA00004141"/>
    </source>
</evidence>
<dbReference type="InterPro" id="IPR012337">
    <property type="entry name" value="RNaseH-like_sf"/>
</dbReference>
<evidence type="ECO:0000256" key="3">
    <source>
        <dbReference type="SAM" id="Phobius"/>
    </source>
</evidence>
<feature type="transmembrane region" description="Helical" evidence="3">
    <location>
        <begin position="97"/>
        <end position="114"/>
    </location>
</feature>
<evidence type="ECO:0000259" key="4">
    <source>
        <dbReference type="SMART" id="SM00597"/>
    </source>
</evidence>
<dbReference type="Pfam" id="PF14291">
    <property type="entry name" value="DUF4371"/>
    <property type="match status" value="1"/>
</dbReference>
<keyword evidence="3" id="KW-0812">Transmembrane</keyword>
<reference evidence="5" key="2">
    <citation type="submission" date="2020-08" db="EMBL/GenBank/DDBJ databases">
        <title>Plant Genome Project.</title>
        <authorList>
            <person name="Zhang R.-G."/>
        </authorList>
    </citation>
    <scope>NUCLEOTIDE SEQUENCE</scope>
    <source>
        <strain evidence="5">Huo1</strain>
        <tissue evidence="5">Leaf</tissue>
    </source>
</reference>
<feature type="transmembrane region" description="Helical" evidence="3">
    <location>
        <begin position="246"/>
        <end position="265"/>
    </location>
</feature>
<feature type="compositionally biased region" description="Polar residues" evidence="2">
    <location>
        <begin position="560"/>
        <end position="575"/>
    </location>
</feature>
<dbReference type="PANTHER" id="PTHR45749:SF35">
    <property type="entry name" value="AC-LIKE TRANSPOSASE-RELATED"/>
    <property type="match status" value="1"/>
</dbReference>
<comment type="caution">
    <text evidence="5">The sequence shown here is derived from an EMBL/GenBank/DDBJ whole genome shotgun (WGS) entry which is preliminary data.</text>
</comment>
<dbReference type="PANTHER" id="PTHR45749">
    <property type="match status" value="1"/>
</dbReference>
<dbReference type="SUPFAM" id="SSF53098">
    <property type="entry name" value="Ribonuclease H-like"/>
    <property type="match status" value="1"/>
</dbReference>
<name>A0A8X8XQF6_SALSN</name>
<evidence type="ECO:0000256" key="2">
    <source>
        <dbReference type="SAM" id="MobiDB-lite"/>
    </source>
</evidence>
<evidence type="ECO:0000313" key="5">
    <source>
        <dbReference type="EMBL" id="KAG6416962.1"/>
    </source>
</evidence>
<dbReference type="EMBL" id="PNBA02000008">
    <property type="protein sequence ID" value="KAG6416962.1"/>
    <property type="molecule type" value="Genomic_DNA"/>
</dbReference>
<organism evidence="5">
    <name type="scientific">Salvia splendens</name>
    <name type="common">Scarlet sage</name>
    <dbReference type="NCBI Taxonomy" id="180675"/>
    <lineage>
        <taxon>Eukaryota</taxon>
        <taxon>Viridiplantae</taxon>
        <taxon>Streptophyta</taxon>
        <taxon>Embryophyta</taxon>
        <taxon>Tracheophyta</taxon>
        <taxon>Spermatophyta</taxon>
        <taxon>Magnoliopsida</taxon>
        <taxon>eudicotyledons</taxon>
        <taxon>Gunneridae</taxon>
        <taxon>Pentapetalae</taxon>
        <taxon>asterids</taxon>
        <taxon>lamiids</taxon>
        <taxon>Lamiales</taxon>
        <taxon>Lamiaceae</taxon>
        <taxon>Nepetoideae</taxon>
        <taxon>Mentheae</taxon>
        <taxon>Salviinae</taxon>
        <taxon>Salvia</taxon>
        <taxon>Salvia subgen. Calosphace</taxon>
        <taxon>core Calosphace</taxon>
    </lineage>
</organism>
<protein>
    <recommendedName>
        <fullName evidence="4">TTF-type domain-containing protein</fullName>
    </recommendedName>
</protein>
<accession>A0A8X8XQF6</accession>
<dbReference type="Proteomes" id="UP000298416">
    <property type="component" value="Unassembled WGS sequence"/>
</dbReference>
<dbReference type="InterPro" id="IPR008906">
    <property type="entry name" value="HATC_C_dom"/>
</dbReference>
<dbReference type="Pfam" id="PF03151">
    <property type="entry name" value="TPT"/>
    <property type="match status" value="1"/>
</dbReference>
<dbReference type="Pfam" id="PF05699">
    <property type="entry name" value="Dimer_Tnp_hAT"/>
    <property type="match status" value="1"/>
</dbReference>
<keyword evidence="6" id="KW-1185">Reference proteome</keyword>
<feature type="transmembrane region" description="Helical" evidence="3">
    <location>
        <begin position="215"/>
        <end position="234"/>
    </location>
</feature>
<evidence type="ECO:0000313" key="6">
    <source>
        <dbReference type="Proteomes" id="UP000298416"/>
    </source>
</evidence>